<keyword evidence="2" id="KW-1185">Reference proteome</keyword>
<evidence type="ECO:0000313" key="1">
    <source>
        <dbReference type="EMBL" id="TGY97414.1"/>
    </source>
</evidence>
<sequence length="220" mass="25224">MRYRHLRFDIWLCLLFSLFVSIFPASLTERIMEEKYKGYTEERTAAEGEIGGIAGDDVFRAQSIEDLETQERFTVISPGIEYRNRGAGYYKNHYLYALTLPSGERVAAAINMENVRTKGDYYSGEATLPVGQIVREDLTLEKAFMSQIEFSEPLSRKDFYVDMMGNAEKASQENYTEPAVMLARVLTVLIFFPLFHALGAKFGIFPPFFVSKKKKPSEWD</sequence>
<reference evidence="1" key="1">
    <citation type="submission" date="2019-04" db="EMBL/GenBank/DDBJ databases">
        <title>Microbes associate with the intestines of laboratory mice.</title>
        <authorList>
            <person name="Navarre W."/>
            <person name="Wong E."/>
            <person name="Huang K."/>
            <person name="Tropini C."/>
            <person name="Ng K."/>
            <person name="Yu B."/>
        </authorList>
    </citation>
    <scope>NUCLEOTIDE SEQUENCE</scope>
    <source>
        <strain evidence="1">NM01_1-7b</strain>
    </source>
</reference>
<dbReference type="EMBL" id="SRYA01000007">
    <property type="protein sequence ID" value="TGY97414.1"/>
    <property type="molecule type" value="Genomic_DNA"/>
</dbReference>
<protein>
    <submittedName>
        <fullName evidence="1">Uncharacterized protein</fullName>
    </submittedName>
</protein>
<evidence type="ECO:0000313" key="2">
    <source>
        <dbReference type="Proteomes" id="UP000304953"/>
    </source>
</evidence>
<dbReference type="Proteomes" id="UP000304953">
    <property type="component" value="Unassembled WGS sequence"/>
</dbReference>
<name>A0AC61RZB8_9FIRM</name>
<accession>A0AC61RZB8</accession>
<gene>
    <name evidence="1" type="ORF">E5329_04520</name>
</gene>
<proteinExistence type="predicted"/>
<organism evidence="1 2">
    <name type="scientific">Petralouisia muris</name>
    <dbReference type="NCBI Taxonomy" id="3032872"/>
    <lineage>
        <taxon>Bacteria</taxon>
        <taxon>Bacillati</taxon>
        <taxon>Bacillota</taxon>
        <taxon>Clostridia</taxon>
        <taxon>Lachnospirales</taxon>
        <taxon>Lachnospiraceae</taxon>
        <taxon>Petralouisia</taxon>
    </lineage>
</organism>
<comment type="caution">
    <text evidence="1">The sequence shown here is derived from an EMBL/GenBank/DDBJ whole genome shotgun (WGS) entry which is preliminary data.</text>
</comment>